<gene>
    <name evidence="1" type="ORF">I602_257</name>
    <name evidence="2" type="ORF">SAMN05444353_1528</name>
</gene>
<dbReference type="STRING" id="1300348.I602_257"/>
<dbReference type="RefSeq" id="WP_053972972.1">
    <property type="nucleotide sequence ID" value="NZ_FNUE01000001.1"/>
</dbReference>
<dbReference type="AlphaFoldDB" id="A0A0N0CEP7"/>
<accession>A0A0N0CEP7</accession>
<evidence type="ECO:0000313" key="1">
    <source>
        <dbReference type="EMBL" id="KOY50697.1"/>
    </source>
</evidence>
<reference evidence="2 4" key="2">
    <citation type="submission" date="2016-10" db="EMBL/GenBank/DDBJ databases">
        <authorList>
            <person name="Varghese N."/>
            <person name="Submissions S."/>
        </authorList>
    </citation>
    <scope>NUCLEOTIDE SEQUENCE [LARGE SCALE GENOMIC DNA]</scope>
    <source>
        <strain evidence="2 4">DSW-5</strain>
    </source>
</reference>
<sequence>MKYAIKIHKISTVDDLDNAWNLEDYKELLERFELPNVESTDLKEVRELLFMAISDKEPSEAARIVLDYKLSDKMNEHQIDSVSYEMLIDKISEEYPRIELHKTLFIINQLLYKAFNGKFPNAKATIIDFEITPKMNADKDINKEIVLKCFAQNLDSHNVIKRLFHKQLDAEEAFDEANNIIWFLNKIHDKFQLITSDYFMSREEFLNDEFDAKISVFEEE</sequence>
<dbReference type="OrthoDB" id="1118033at2"/>
<dbReference type="EMBL" id="LGBR01000001">
    <property type="protein sequence ID" value="KOY50697.1"/>
    <property type="molecule type" value="Genomic_DNA"/>
</dbReference>
<reference evidence="1 3" key="1">
    <citation type="submission" date="2015-07" db="EMBL/GenBank/DDBJ databases">
        <title>Genome of Polaribacter dokdonenesis DSW-5, isolated from seawater off Dokdo in Korea.</title>
        <authorList>
            <person name="Yoon K."/>
            <person name="Song J.Y."/>
            <person name="Kim J.F."/>
        </authorList>
    </citation>
    <scope>NUCLEOTIDE SEQUENCE [LARGE SCALE GENOMIC DNA]</scope>
    <source>
        <strain evidence="1 3">DSW-5</strain>
    </source>
</reference>
<name>A0A0N0CEP7_9FLAO</name>
<evidence type="ECO:0000313" key="4">
    <source>
        <dbReference type="Proteomes" id="UP000183071"/>
    </source>
</evidence>
<evidence type="ECO:0000313" key="3">
    <source>
        <dbReference type="Proteomes" id="UP000037716"/>
    </source>
</evidence>
<dbReference type="Proteomes" id="UP000183071">
    <property type="component" value="Unassembled WGS sequence"/>
</dbReference>
<proteinExistence type="predicted"/>
<comment type="caution">
    <text evidence="1">The sequence shown here is derived from an EMBL/GenBank/DDBJ whole genome shotgun (WGS) entry which is preliminary data.</text>
</comment>
<dbReference type="EMBL" id="FNUE01000001">
    <property type="protein sequence ID" value="SEE28263.1"/>
    <property type="molecule type" value="Genomic_DNA"/>
</dbReference>
<keyword evidence="4" id="KW-1185">Reference proteome</keyword>
<organism evidence="1 3">
    <name type="scientific">Polaribacter dokdonensis DSW-5</name>
    <dbReference type="NCBI Taxonomy" id="1300348"/>
    <lineage>
        <taxon>Bacteria</taxon>
        <taxon>Pseudomonadati</taxon>
        <taxon>Bacteroidota</taxon>
        <taxon>Flavobacteriia</taxon>
        <taxon>Flavobacteriales</taxon>
        <taxon>Flavobacteriaceae</taxon>
    </lineage>
</organism>
<protein>
    <submittedName>
        <fullName evidence="1">Uncharacterized protein</fullName>
    </submittedName>
</protein>
<dbReference type="PATRIC" id="fig|1300348.6.peg.258"/>
<dbReference type="Proteomes" id="UP000037716">
    <property type="component" value="Unassembled WGS sequence"/>
</dbReference>
<evidence type="ECO:0000313" key="2">
    <source>
        <dbReference type="EMBL" id="SEE28263.1"/>
    </source>
</evidence>